<protein>
    <submittedName>
        <fullName evidence="1">Uncharacterized protein</fullName>
    </submittedName>
</protein>
<sequence>MTNVTEIEFKTGELDGKRIAYHDKTRFLVQIGRRKGSYKTKYRIVGSLSQAVWYYRAINIGNGYKKRLYVPTFNNPLLARAVS</sequence>
<proteinExistence type="predicted"/>
<name>A0A6J5QYN4_9CAUD</name>
<reference evidence="1" key="1">
    <citation type="submission" date="2020-05" db="EMBL/GenBank/DDBJ databases">
        <authorList>
            <person name="Chiriac C."/>
            <person name="Salcher M."/>
            <person name="Ghai R."/>
            <person name="Kavagutti S V."/>
        </authorList>
    </citation>
    <scope>NUCLEOTIDE SEQUENCE</scope>
</reference>
<gene>
    <name evidence="1" type="ORF">UFOVP1193_15</name>
</gene>
<accession>A0A6J5QYN4</accession>
<organism evidence="1">
    <name type="scientific">uncultured Caudovirales phage</name>
    <dbReference type="NCBI Taxonomy" id="2100421"/>
    <lineage>
        <taxon>Viruses</taxon>
        <taxon>Duplodnaviria</taxon>
        <taxon>Heunggongvirae</taxon>
        <taxon>Uroviricota</taxon>
        <taxon>Caudoviricetes</taxon>
        <taxon>Peduoviridae</taxon>
        <taxon>Maltschvirus</taxon>
        <taxon>Maltschvirus maltsch</taxon>
    </lineage>
</organism>
<evidence type="ECO:0000313" key="1">
    <source>
        <dbReference type="EMBL" id="CAB4189769.1"/>
    </source>
</evidence>
<dbReference type="EMBL" id="LR797156">
    <property type="protein sequence ID" value="CAB4189769.1"/>
    <property type="molecule type" value="Genomic_DNA"/>
</dbReference>